<keyword evidence="1" id="KW-0378">Hydrolase</keyword>
<dbReference type="Pfam" id="PF20434">
    <property type="entry name" value="BD-FAE"/>
    <property type="match status" value="1"/>
</dbReference>
<gene>
    <name evidence="3" type="ORF">GCM10007049_30070</name>
</gene>
<organism evidence="3 4">
    <name type="scientific">Echinicola pacifica</name>
    <dbReference type="NCBI Taxonomy" id="346377"/>
    <lineage>
        <taxon>Bacteria</taxon>
        <taxon>Pseudomonadati</taxon>
        <taxon>Bacteroidota</taxon>
        <taxon>Cytophagia</taxon>
        <taxon>Cytophagales</taxon>
        <taxon>Cyclobacteriaceae</taxon>
        <taxon>Echinicola</taxon>
    </lineage>
</organism>
<dbReference type="InterPro" id="IPR029058">
    <property type="entry name" value="AB_hydrolase_fold"/>
</dbReference>
<dbReference type="GO" id="GO:0016787">
    <property type="term" value="F:hydrolase activity"/>
    <property type="evidence" value="ECO:0007669"/>
    <property type="project" value="UniProtKB-KW"/>
</dbReference>
<evidence type="ECO:0000259" key="2">
    <source>
        <dbReference type="Pfam" id="PF20434"/>
    </source>
</evidence>
<dbReference type="SUPFAM" id="SSF53474">
    <property type="entry name" value="alpha/beta-Hydrolases"/>
    <property type="match status" value="1"/>
</dbReference>
<accession>A0A918Q680</accession>
<dbReference type="PANTHER" id="PTHR48081">
    <property type="entry name" value="AB HYDROLASE SUPERFAMILY PROTEIN C4A8.06C"/>
    <property type="match status" value="1"/>
</dbReference>
<evidence type="ECO:0000313" key="3">
    <source>
        <dbReference type="EMBL" id="GGZ34685.1"/>
    </source>
</evidence>
<dbReference type="Gene3D" id="3.40.50.1820">
    <property type="entry name" value="alpha/beta hydrolase"/>
    <property type="match status" value="1"/>
</dbReference>
<comment type="caution">
    <text evidence="3">The sequence shown here is derived from an EMBL/GenBank/DDBJ whole genome shotgun (WGS) entry which is preliminary data.</text>
</comment>
<dbReference type="AlphaFoldDB" id="A0A918Q680"/>
<dbReference type="InterPro" id="IPR050300">
    <property type="entry name" value="GDXG_lipolytic_enzyme"/>
</dbReference>
<evidence type="ECO:0000256" key="1">
    <source>
        <dbReference type="ARBA" id="ARBA00022801"/>
    </source>
</evidence>
<reference evidence="3" key="2">
    <citation type="submission" date="2020-09" db="EMBL/GenBank/DDBJ databases">
        <authorList>
            <person name="Sun Q."/>
            <person name="Kim S."/>
        </authorList>
    </citation>
    <scope>NUCLEOTIDE SEQUENCE</scope>
    <source>
        <strain evidence="3">KCTC 12368</strain>
    </source>
</reference>
<reference evidence="3" key="1">
    <citation type="journal article" date="2014" name="Int. J. Syst. Evol. Microbiol.">
        <title>Complete genome sequence of Corynebacterium casei LMG S-19264T (=DSM 44701T), isolated from a smear-ripened cheese.</title>
        <authorList>
            <consortium name="US DOE Joint Genome Institute (JGI-PGF)"/>
            <person name="Walter F."/>
            <person name="Albersmeier A."/>
            <person name="Kalinowski J."/>
            <person name="Ruckert C."/>
        </authorList>
    </citation>
    <scope>NUCLEOTIDE SEQUENCE</scope>
    <source>
        <strain evidence="3">KCTC 12368</strain>
    </source>
</reference>
<sequence length="301" mass="33031">MKSLLFFYITILFVLSNIALSSAQQTYPLYKGEAPHTRSLIAADSIGKGGRVTKVAVPQLIVYRPDQAIANGKAILICPGGGYGILAIEHEGYQIAEWYSQQGYTAAVLKYRLPQEDLLNESWKVPQLDAQQGLLFLRRKAGEWNYNTNQIGILGFSAGGHLASSASVHHETAADGLSTRPDFSILVYPVISMDTSITHQGSRHNLLGEKIDSEWESYYSNETQVNKDTPPAFLVHSWDDGAVPAENSIRYAKAVNQQGIQVELHLFEKGGHGYGAGNADQHGNAASWLALSHTWISDLFD</sequence>
<keyword evidence="4" id="KW-1185">Reference proteome</keyword>
<dbReference type="InterPro" id="IPR049492">
    <property type="entry name" value="BD-FAE-like_dom"/>
</dbReference>
<dbReference type="Proteomes" id="UP000619457">
    <property type="component" value="Unassembled WGS sequence"/>
</dbReference>
<protein>
    <recommendedName>
        <fullName evidence="2">BD-FAE-like domain-containing protein</fullName>
    </recommendedName>
</protein>
<name>A0A918Q680_9BACT</name>
<proteinExistence type="predicted"/>
<dbReference type="PANTHER" id="PTHR48081:SF6">
    <property type="entry name" value="PEPTIDASE S9 PROLYL OLIGOPEPTIDASE CATALYTIC DOMAIN-CONTAINING PROTEIN"/>
    <property type="match status" value="1"/>
</dbReference>
<dbReference type="EMBL" id="BMWX01000005">
    <property type="protein sequence ID" value="GGZ34685.1"/>
    <property type="molecule type" value="Genomic_DNA"/>
</dbReference>
<feature type="domain" description="BD-FAE-like" evidence="2">
    <location>
        <begin position="62"/>
        <end position="252"/>
    </location>
</feature>
<evidence type="ECO:0000313" key="4">
    <source>
        <dbReference type="Proteomes" id="UP000619457"/>
    </source>
</evidence>
<dbReference type="RefSeq" id="WP_018475373.1">
    <property type="nucleotide sequence ID" value="NZ_BMWX01000005.1"/>
</dbReference>